<evidence type="ECO:0000313" key="3">
    <source>
        <dbReference type="EMBL" id="GII13272.1"/>
    </source>
</evidence>
<dbReference type="InterPro" id="IPR002559">
    <property type="entry name" value="Transposase_11"/>
</dbReference>
<keyword evidence="4" id="KW-1185">Reference proteome</keyword>
<dbReference type="Pfam" id="PF01609">
    <property type="entry name" value="DDE_Tnp_1"/>
    <property type="match status" value="1"/>
</dbReference>
<dbReference type="PANTHER" id="PTHR30007">
    <property type="entry name" value="PHP DOMAIN PROTEIN"/>
    <property type="match status" value="1"/>
</dbReference>
<evidence type="ECO:0000259" key="2">
    <source>
        <dbReference type="Pfam" id="PF13340"/>
    </source>
</evidence>
<dbReference type="PANTHER" id="PTHR30007:SF0">
    <property type="entry name" value="TRANSPOSASE"/>
    <property type="match status" value="1"/>
</dbReference>
<sequence length="301" mass="34458">MCVCVCGRERQRQPYPSDLTDGQWAVIEPLLPVRDPRRGGRPLAWPRRLVLDTILYVLRSGCQWRMVPHDLAPWWVAYRWFRTWTRTGVWDRVHDALRDQARVAEGRDPQPSAAVIDAQSVRTAEGGTMCGYDAGKRVRGRKRHLLVDTGGLVLAVQVTSASVQDRHGGRRLLEAVRPRFPSLGLVWADAGYANRVDATLLQWARERLGLVVEVVKRSDDVKGFQVLPRRWVVERTFAWLTRNRRLARDYERKPEYAEAMIKVAMIRLMAARLAGEAYTPSGPIEEEAARRLAEDERRDTA</sequence>
<feature type="domain" description="Insertion element IS402-like" evidence="2">
    <location>
        <begin position="19"/>
        <end position="94"/>
    </location>
</feature>
<accession>A0ABQ4HMB1</accession>
<dbReference type="InterPro" id="IPR025161">
    <property type="entry name" value="IS402-like_dom"/>
</dbReference>
<dbReference type="NCBIfam" id="NF033580">
    <property type="entry name" value="transpos_IS5_3"/>
    <property type="match status" value="1"/>
</dbReference>
<evidence type="ECO:0000259" key="1">
    <source>
        <dbReference type="Pfam" id="PF01609"/>
    </source>
</evidence>
<reference evidence="3 4" key="1">
    <citation type="submission" date="2021-01" db="EMBL/GenBank/DDBJ databases">
        <title>Whole genome shotgun sequence of Planomonospora parontospora subsp. parontospora NBRC 13880.</title>
        <authorList>
            <person name="Komaki H."/>
            <person name="Tamura T."/>
        </authorList>
    </citation>
    <scope>NUCLEOTIDE SEQUENCE [LARGE SCALE GENOMIC DNA]</scope>
    <source>
        <strain evidence="3 4">NBRC 13880</strain>
    </source>
</reference>
<organism evidence="3 4">
    <name type="scientific">Planomonospora parontospora subsp. parontospora</name>
    <dbReference type="NCBI Taxonomy" id="97194"/>
    <lineage>
        <taxon>Bacteria</taxon>
        <taxon>Bacillati</taxon>
        <taxon>Actinomycetota</taxon>
        <taxon>Actinomycetes</taxon>
        <taxon>Streptosporangiales</taxon>
        <taxon>Streptosporangiaceae</taxon>
        <taxon>Planomonospora</taxon>
    </lineage>
</organism>
<name>A0ABQ4HMB1_9ACTN</name>
<dbReference type="Proteomes" id="UP000633041">
    <property type="component" value="Unassembled WGS sequence"/>
</dbReference>
<evidence type="ECO:0000313" key="4">
    <source>
        <dbReference type="Proteomes" id="UP000633041"/>
    </source>
</evidence>
<comment type="caution">
    <text evidence="3">The sequence shown here is derived from an EMBL/GenBank/DDBJ whole genome shotgun (WGS) entry which is preliminary data.</text>
</comment>
<protein>
    <submittedName>
        <fullName evidence="3">IS5 family transposase</fullName>
    </submittedName>
</protein>
<gene>
    <name evidence="3" type="ORF">Ppa06_70700</name>
</gene>
<proteinExistence type="predicted"/>
<dbReference type="Pfam" id="PF13340">
    <property type="entry name" value="DUF4096"/>
    <property type="match status" value="1"/>
</dbReference>
<feature type="domain" description="Transposase IS4-like" evidence="1">
    <location>
        <begin position="110"/>
        <end position="266"/>
    </location>
</feature>
<dbReference type="EMBL" id="BOOL01000142">
    <property type="protein sequence ID" value="GII13272.1"/>
    <property type="molecule type" value="Genomic_DNA"/>
</dbReference>